<reference evidence="1" key="2">
    <citation type="submission" date="2016-12" db="EMBL/GenBank/DDBJ databases">
        <authorList>
            <person name="Song W.-J."/>
            <person name="Kurnit D.M."/>
        </authorList>
    </citation>
    <scope>NUCLEOTIDE SEQUENCE [LARGE SCALE GENOMIC DNA]</scope>
    <source>
        <strain evidence="1">ATCC 51725</strain>
    </source>
</reference>
<reference evidence="3" key="1">
    <citation type="submission" date="2016-12" db="EMBL/GenBank/DDBJ databases">
        <authorList>
            <person name="Gulvik C.A."/>
        </authorList>
    </citation>
    <scope>NUCLEOTIDE SEQUENCE [LARGE SCALE GENOMIC DNA]</scope>
    <source>
        <strain evidence="3">ATCC 51725</strain>
    </source>
</reference>
<evidence type="ECO:0008006" key="5">
    <source>
        <dbReference type="Google" id="ProtNLM"/>
    </source>
</evidence>
<dbReference type="Proteomes" id="UP000186437">
    <property type="component" value="Unassembled WGS sequence"/>
</dbReference>
<evidence type="ECO:0000313" key="2">
    <source>
        <dbReference type="EMBL" id="SUN41057.1"/>
    </source>
</evidence>
<keyword evidence="3" id="KW-1185">Reference proteome</keyword>
<protein>
    <recommendedName>
        <fullName evidence="5">Phage protein</fullName>
    </recommendedName>
</protein>
<name>A0A1Q8EBA4_STRAI</name>
<organism evidence="1 3">
    <name type="scientific">Streptococcus acidominimus</name>
    <dbReference type="NCBI Taxonomy" id="1326"/>
    <lineage>
        <taxon>Bacteria</taxon>
        <taxon>Bacillati</taxon>
        <taxon>Bacillota</taxon>
        <taxon>Bacilli</taxon>
        <taxon>Lactobacillales</taxon>
        <taxon>Streptococcaceae</taxon>
        <taxon>Streptococcus</taxon>
    </lineage>
</organism>
<evidence type="ECO:0000313" key="4">
    <source>
        <dbReference type="Proteomes" id="UP000255213"/>
    </source>
</evidence>
<reference evidence="2 4" key="3">
    <citation type="submission" date="2018-06" db="EMBL/GenBank/DDBJ databases">
        <authorList>
            <consortium name="Pathogen Informatics"/>
            <person name="Doyle S."/>
        </authorList>
    </citation>
    <scope>NUCLEOTIDE SEQUENCE [LARGE SCALE GENOMIC DNA]</scope>
    <source>
        <strain evidence="2 4">NCTC12957</strain>
    </source>
</reference>
<dbReference type="Proteomes" id="UP000255213">
    <property type="component" value="Unassembled WGS sequence"/>
</dbReference>
<proteinExistence type="predicted"/>
<evidence type="ECO:0000313" key="3">
    <source>
        <dbReference type="Proteomes" id="UP000186437"/>
    </source>
</evidence>
<evidence type="ECO:0000313" key="1">
    <source>
        <dbReference type="EMBL" id="OLF49060.1"/>
    </source>
</evidence>
<sequence>MSISYYDVLVDYEALVNQVNEVLQILEEHQDYSNHAPIAVSIYALRGLVDTHKKNTASYITQKSTEGRTATN</sequence>
<dbReference type="RefSeq" id="WP_075099906.1">
    <property type="nucleotide sequence ID" value="NZ_UHEN01000003.1"/>
</dbReference>
<dbReference type="EMBL" id="MSJL01000058">
    <property type="protein sequence ID" value="OLF49060.1"/>
    <property type="molecule type" value="Genomic_DNA"/>
</dbReference>
<gene>
    <name evidence="1" type="ORF">BU200_09410</name>
    <name evidence="2" type="ORF">NCTC12957_02269</name>
</gene>
<accession>A0A1Q8EBA4</accession>
<dbReference type="EMBL" id="UHEN01000003">
    <property type="protein sequence ID" value="SUN41057.1"/>
    <property type="molecule type" value="Genomic_DNA"/>
</dbReference>
<dbReference type="AlphaFoldDB" id="A0A1Q8EBA4"/>